<dbReference type="SUPFAM" id="SSF160240">
    <property type="entry name" value="Cation efflux protein cytoplasmic domain-like"/>
    <property type="match status" value="1"/>
</dbReference>
<name>A0AAW1KWW5_SAPOF</name>
<keyword evidence="6 9" id="KW-1133">Transmembrane helix</keyword>
<evidence type="ECO:0000256" key="4">
    <source>
        <dbReference type="ARBA" id="ARBA00022692"/>
    </source>
</evidence>
<keyword evidence="13" id="KW-1185">Reference proteome</keyword>
<reference evidence="12" key="1">
    <citation type="submission" date="2024-03" db="EMBL/GenBank/DDBJ databases">
        <title>WGS assembly of Saponaria officinalis var. Norfolk2.</title>
        <authorList>
            <person name="Jenkins J."/>
            <person name="Shu S."/>
            <person name="Grimwood J."/>
            <person name="Barry K."/>
            <person name="Goodstein D."/>
            <person name="Schmutz J."/>
            <person name="Leebens-Mack J."/>
            <person name="Osbourn A."/>
        </authorList>
    </citation>
    <scope>NUCLEOTIDE SEQUENCE [LARGE SCALE GENOMIC DNA]</scope>
    <source>
        <strain evidence="12">JIC</strain>
    </source>
</reference>
<keyword evidence="5" id="KW-0862">Zinc</keyword>
<keyword evidence="4 9" id="KW-0812">Transmembrane</keyword>
<feature type="transmembrane region" description="Helical" evidence="9">
    <location>
        <begin position="152"/>
        <end position="171"/>
    </location>
</feature>
<evidence type="ECO:0000256" key="3">
    <source>
        <dbReference type="ARBA" id="ARBA00022448"/>
    </source>
</evidence>
<sequence length="359" mass="40290">MKEIEGSSTLEMKDATMLGNITCGYKCQFNQQNNPTDLERRKSTITKLTGLIIFYALAMTVEIIGGIKSNSLSVLTDAAHMFSDVAGFSISLFAVWASGWDATSYQSFGFHRVEVLAALLSIQLIWLISALLMYEAVDRILHDSSVIDGKVMFSVAAFGFLINVIMITWLGHNHSHHHHHHHHHHHRHHDHDHSHEHMGEIEELVSSPYPKSSVVNMNLQGAYLHVLTDMIQSIGVMITGGIIWAKPNWVVIDLFCTSVFSVIGLISTLSMLGNVIGILMERTPREIDVVGLRLGLRNLKGVFEVHDLHVWSITTGKTVMSCHVMLEVGVDSKETLHSIRQLCERSYHIHHVTVQIEQE</sequence>
<evidence type="ECO:0000256" key="5">
    <source>
        <dbReference type="ARBA" id="ARBA00022906"/>
    </source>
</evidence>
<evidence type="ECO:0000313" key="12">
    <source>
        <dbReference type="EMBL" id="KAK9727180.1"/>
    </source>
</evidence>
<evidence type="ECO:0000259" key="10">
    <source>
        <dbReference type="Pfam" id="PF01545"/>
    </source>
</evidence>
<feature type="transmembrane region" description="Helical" evidence="9">
    <location>
        <begin position="48"/>
        <end position="67"/>
    </location>
</feature>
<accession>A0AAW1KWW5</accession>
<evidence type="ECO:0000256" key="9">
    <source>
        <dbReference type="SAM" id="Phobius"/>
    </source>
</evidence>
<evidence type="ECO:0000256" key="1">
    <source>
        <dbReference type="ARBA" id="ARBA00004141"/>
    </source>
</evidence>
<feature type="domain" description="Cation efflux protein transmembrane" evidence="10">
    <location>
        <begin position="52"/>
        <end position="280"/>
    </location>
</feature>
<evidence type="ECO:0000256" key="8">
    <source>
        <dbReference type="ARBA" id="ARBA00023136"/>
    </source>
</evidence>
<protein>
    <recommendedName>
        <fullName evidence="14">Metal tolerance protein B</fullName>
    </recommendedName>
</protein>
<dbReference type="GO" id="GO:0005385">
    <property type="term" value="F:zinc ion transmembrane transporter activity"/>
    <property type="evidence" value="ECO:0007669"/>
    <property type="project" value="TreeGrafter"/>
</dbReference>
<dbReference type="InterPro" id="IPR058533">
    <property type="entry name" value="Cation_efflux_TM"/>
</dbReference>
<comment type="similarity">
    <text evidence="2">Belongs to the cation diffusion facilitator (CDF) transporter (TC 2.A.4) family. SLC30A subfamily.</text>
</comment>
<dbReference type="Pfam" id="PF01545">
    <property type="entry name" value="Cation_efflux"/>
    <property type="match status" value="1"/>
</dbReference>
<dbReference type="GO" id="GO:0005886">
    <property type="term" value="C:plasma membrane"/>
    <property type="evidence" value="ECO:0007669"/>
    <property type="project" value="TreeGrafter"/>
</dbReference>
<feature type="transmembrane region" description="Helical" evidence="9">
    <location>
        <begin position="222"/>
        <end position="244"/>
    </location>
</feature>
<evidence type="ECO:0000256" key="2">
    <source>
        <dbReference type="ARBA" id="ARBA00008873"/>
    </source>
</evidence>
<dbReference type="SUPFAM" id="SSF161111">
    <property type="entry name" value="Cation efflux protein transmembrane domain-like"/>
    <property type="match status" value="1"/>
</dbReference>
<feature type="domain" description="Cation efflux protein cytoplasmic" evidence="11">
    <location>
        <begin position="288"/>
        <end position="358"/>
    </location>
</feature>
<evidence type="ECO:0000259" key="11">
    <source>
        <dbReference type="Pfam" id="PF16916"/>
    </source>
</evidence>
<keyword evidence="8 9" id="KW-0472">Membrane</keyword>
<dbReference type="InterPro" id="IPR002524">
    <property type="entry name" value="Cation_efflux"/>
</dbReference>
<gene>
    <name evidence="12" type="ORF">RND81_05G263900</name>
</gene>
<feature type="transmembrane region" description="Helical" evidence="9">
    <location>
        <begin position="250"/>
        <end position="272"/>
    </location>
</feature>
<keyword evidence="7" id="KW-0406">Ion transport</keyword>
<dbReference type="EMBL" id="JBDFQZ010000005">
    <property type="protein sequence ID" value="KAK9727180.1"/>
    <property type="molecule type" value="Genomic_DNA"/>
</dbReference>
<dbReference type="PANTHER" id="PTHR11562">
    <property type="entry name" value="CATION EFFLUX PROTEIN/ ZINC TRANSPORTER"/>
    <property type="match status" value="1"/>
</dbReference>
<comment type="subcellular location">
    <subcellularLocation>
        <location evidence="1">Membrane</location>
        <topology evidence="1">Multi-pass membrane protein</topology>
    </subcellularLocation>
</comment>
<dbReference type="GO" id="GO:0005773">
    <property type="term" value="C:vacuole"/>
    <property type="evidence" value="ECO:0007669"/>
    <property type="project" value="TreeGrafter"/>
</dbReference>
<evidence type="ECO:0000256" key="7">
    <source>
        <dbReference type="ARBA" id="ARBA00023065"/>
    </source>
</evidence>
<keyword evidence="3" id="KW-0813">Transport</keyword>
<feature type="transmembrane region" description="Helical" evidence="9">
    <location>
        <begin position="79"/>
        <end position="100"/>
    </location>
</feature>
<feature type="transmembrane region" description="Helical" evidence="9">
    <location>
        <begin position="112"/>
        <end position="132"/>
    </location>
</feature>
<dbReference type="InterPro" id="IPR036837">
    <property type="entry name" value="Cation_efflux_CTD_sf"/>
</dbReference>
<dbReference type="InterPro" id="IPR050681">
    <property type="entry name" value="CDF/SLC30A"/>
</dbReference>
<dbReference type="Gene3D" id="1.20.1510.10">
    <property type="entry name" value="Cation efflux protein transmembrane domain"/>
    <property type="match status" value="1"/>
</dbReference>
<evidence type="ECO:0000313" key="13">
    <source>
        <dbReference type="Proteomes" id="UP001443914"/>
    </source>
</evidence>
<comment type="caution">
    <text evidence="12">The sequence shown here is derived from an EMBL/GenBank/DDBJ whole genome shotgun (WGS) entry which is preliminary data.</text>
</comment>
<evidence type="ECO:0008006" key="14">
    <source>
        <dbReference type="Google" id="ProtNLM"/>
    </source>
</evidence>
<dbReference type="Pfam" id="PF16916">
    <property type="entry name" value="ZT_dimer"/>
    <property type="match status" value="1"/>
</dbReference>
<dbReference type="InterPro" id="IPR027469">
    <property type="entry name" value="Cation_efflux_TMD_sf"/>
</dbReference>
<proteinExistence type="inferred from homology"/>
<dbReference type="InterPro" id="IPR027470">
    <property type="entry name" value="Cation_efflux_CTD"/>
</dbReference>
<dbReference type="Proteomes" id="UP001443914">
    <property type="component" value="Unassembled WGS sequence"/>
</dbReference>
<dbReference type="NCBIfam" id="TIGR01297">
    <property type="entry name" value="CDF"/>
    <property type="match status" value="1"/>
</dbReference>
<keyword evidence="5" id="KW-0864">Zinc transport</keyword>
<evidence type="ECO:0000256" key="6">
    <source>
        <dbReference type="ARBA" id="ARBA00022989"/>
    </source>
</evidence>
<organism evidence="12 13">
    <name type="scientific">Saponaria officinalis</name>
    <name type="common">Common soapwort</name>
    <name type="synonym">Lychnis saponaria</name>
    <dbReference type="NCBI Taxonomy" id="3572"/>
    <lineage>
        <taxon>Eukaryota</taxon>
        <taxon>Viridiplantae</taxon>
        <taxon>Streptophyta</taxon>
        <taxon>Embryophyta</taxon>
        <taxon>Tracheophyta</taxon>
        <taxon>Spermatophyta</taxon>
        <taxon>Magnoliopsida</taxon>
        <taxon>eudicotyledons</taxon>
        <taxon>Gunneridae</taxon>
        <taxon>Pentapetalae</taxon>
        <taxon>Caryophyllales</taxon>
        <taxon>Caryophyllaceae</taxon>
        <taxon>Caryophylleae</taxon>
        <taxon>Saponaria</taxon>
    </lineage>
</organism>
<dbReference type="AlphaFoldDB" id="A0AAW1KWW5"/>
<dbReference type="PANTHER" id="PTHR11562:SF54">
    <property type="entry name" value="METAL TOLERANCE PROTEIN B"/>
    <property type="match status" value="1"/>
</dbReference>